<keyword evidence="1" id="KW-1185">Reference proteome</keyword>
<evidence type="ECO:0000313" key="1">
    <source>
        <dbReference type="Proteomes" id="UP000095287"/>
    </source>
</evidence>
<organism evidence="1 2">
    <name type="scientific">Steinernema glaseri</name>
    <dbReference type="NCBI Taxonomy" id="37863"/>
    <lineage>
        <taxon>Eukaryota</taxon>
        <taxon>Metazoa</taxon>
        <taxon>Ecdysozoa</taxon>
        <taxon>Nematoda</taxon>
        <taxon>Chromadorea</taxon>
        <taxon>Rhabditida</taxon>
        <taxon>Tylenchina</taxon>
        <taxon>Panagrolaimomorpha</taxon>
        <taxon>Strongyloidoidea</taxon>
        <taxon>Steinernematidae</taxon>
        <taxon>Steinernema</taxon>
    </lineage>
</organism>
<accession>A0A1I7YLP9</accession>
<sequence>MLVTTHSPVVISILGRSVVYSVHLSICKRVIDPQALSTFHVISTPFLGAMFSSLVVLHGVRHEIIVANCS</sequence>
<protein>
    <submittedName>
        <fullName evidence="2">Ovule protein</fullName>
    </submittedName>
</protein>
<dbReference type="WBParaSite" id="L893_g17391.t1">
    <property type="protein sequence ID" value="L893_g17391.t1"/>
    <property type="gene ID" value="L893_g17391"/>
</dbReference>
<dbReference type="Proteomes" id="UP000095287">
    <property type="component" value="Unplaced"/>
</dbReference>
<proteinExistence type="predicted"/>
<dbReference type="AlphaFoldDB" id="A0A1I7YLP9"/>
<reference evidence="2" key="1">
    <citation type="submission" date="2016-11" db="UniProtKB">
        <authorList>
            <consortium name="WormBaseParasite"/>
        </authorList>
    </citation>
    <scope>IDENTIFICATION</scope>
</reference>
<evidence type="ECO:0000313" key="2">
    <source>
        <dbReference type="WBParaSite" id="L893_g17391.t1"/>
    </source>
</evidence>
<name>A0A1I7YLP9_9BILA</name>